<feature type="compositionally biased region" description="Basic and acidic residues" evidence="1">
    <location>
        <begin position="1"/>
        <end position="28"/>
    </location>
</feature>
<feature type="compositionally biased region" description="Basic and acidic residues" evidence="1">
    <location>
        <begin position="85"/>
        <end position="101"/>
    </location>
</feature>
<evidence type="ECO:0000313" key="2">
    <source>
        <dbReference type="EMBL" id="CDW45554.1"/>
    </source>
</evidence>
<evidence type="ECO:0000256" key="1">
    <source>
        <dbReference type="SAM" id="MobiDB-lite"/>
    </source>
</evidence>
<feature type="region of interest" description="Disordered" evidence="1">
    <location>
        <begin position="1"/>
        <end position="135"/>
    </location>
</feature>
<dbReference type="EMBL" id="HACA01028193">
    <property type="protein sequence ID" value="CDW45554.1"/>
    <property type="molecule type" value="Transcribed_RNA"/>
</dbReference>
<protein>
    <submittedName>
        <fullName evidence="2">Uncharacterized protein</fullName>
    </submittedName>
</protein>
<reference evidence="2" key="1">
    <citation type="submission" date="2014-05" db="EMBL/GenBank/DDBJ databases">
        <authorList>
            <person name="Chronopoulou M."/>
        </authorList>
    </citation>
    <scope>NUCLEOTIDE SEQUENCE</scope>
    <source>
        <tissue evidence="2">Whole organism</tissue>
    </source>
</reference>
<dbReference type="AlphaFoldDB" id="A0A0K2V4Y7"/>
<name>A0A0K2V4Y7_LEPSM</name>
<organism evidence="2">
    <name type="scientific">Lepeophtheirus salmonis</name>
    <name type="common">Salmon louse</name>
    <name type="synonym">Caligus salmonis</name>
    <dbReference type="NCBI Taxonomy" id="72036"/>
    <lineage>
        <taxon>Eukaryota</taxon>
        <taxon>Metazoa</taxon>
        <taxon>Ecdysozoa</taxon>
        <taxon>Arthropoda</taxon>
        <taxon>Crustacea</taxon>
        <taxon>Multicrustacea</taxon>
        <taxon>Hexanauplia</taxon>
        <taxon>Copepoda</taxon>
        <taxon>Siphonostomatoida</taxon>
        <taxon>Caligidae</taxon>
        <taxon>Lepeophtheirus</taxon>
    </lineage>
</organism>
<feature type="compositionally biased region" description="Basic and acidic residues" evidence="1">
    <location>
        <begin position="121"/>
        <end position="135"/>
    </location>
</feature>
<accession>A0A0K2V4Y7</accession>
<proteinExistence type="predicted"/>
<feature type="non-terminal residue" evidence="2">
    <location>
        <position position="1"/>
    </location>
</feature>
<sequence length="135" mass="15353">EHIDETREETNAARLVESDEAQKEEEVHPLSGGGLSLNENQKGEKENDYSTEQQATHRGTESSTLPFSPNADQKIETDTANNTPLRDDWKMVLRKKPEVPTKKPLITKKHAKRSFSSPRENSLEKKSRENNTPEK</sequence>
<feature type="compositionally biased region" description="Polar residues" evidence="1">
    <location>
        <begin position="50"/>
        <end position="71"/>
    </location>
</feature>